<dbReference type="InterPro" id="IPR012337">
    <property type="entry name" value="RNaseH-like_sf"/>
</dbReference>
<dbReference type="Proteomes" id="UP000201640">
    <property type="component" value="Segment"/>
</dbReference>
<dbReference type="EMBL" id="JX962719">
    <property type="protein sequence ID" value="AGC01899.1"/>
    <property type="molecule type" value="Genomic_DNA"/>
</dbReference>
<protein>
    <submittedName>
        <fullName evidence="1">Holliday junction resolvase</fullName>
    </submittedName>
</protein>
<dbReference type="SUPFAM" id="SSF53098">
    <property type="entry name" value="Ribonuclease H-like"/>
    <property type="match status" value="1"/>
</dbReference>
<dbReference type="KEGG" id="vg:14445450"/>
<dbReference type="GO" id="GO:0003676">
    <property type="term" value="F:nucleic acid binding"/>
    <property type="evidence" value="ECO:0007669"/>
    <property type="project" value="InterPro"/>
</dbReference>
<gene>
    <name evidence="1" type="ORF">Moumou_00361</name>
</gene>
<evidence type="ECO:0000313" key="1">
    <source>
        <dbReference type="EMBL" id="AGC01899.1"/>
    </source>
</evidence>
<reference evidence="1 2" key="1">
    <citation type="journal article" date="2012" name="Genome Biol. Evol.">
        <title>Related Giant Viruses in Distant Locations and Different Habitats: Acanthamoeba polyphaga moumouvirus Represents a Third Lineage of the Mimiviridae That Is Close to the Megavirus Lineage.</title>
        <authorList>
            <person name="Yoosuf N."/>
            <person name="Yutin N."/>
            <person name="Colson P."/>
            <person name="Shabalina S.A."/>
            <person name="Pagnier I."/>
            <person name="Robert C."/>
            <person name="Azza S."/>
            <person name="Klose T."/>
            <person name="Wong J."/>
            <person name="Rossmann M.G."/>
            <person name="La Scola B."/>
            <person name="Raoult D."/>
            <person name="Koonin E.V."/>
        </authorList>
    </citation>
    <scope>NUCLEOTIDE SEQUENCE [LARGE SCALE GENOMIC DNA]</scope>
    <source>
        <strain evidence="1 2">M10A</strain>
    </source>
</reference>
<organism evidence="1 2">
    <name type="scientific">Acanthamoeba polyphaga moumouvirus</name>
    <dbReference type="NCBI Taxonomy" id="1269028"/>
    <lineage>
        <taxon>Viruses</taxon>
        <taxon>Varidnaviria</taxon>
        <taxon>Bamfordvirae</taxon>
        <taxon>Nucleocytoviricota</taxon>
        <taxon>Megaviricetes</taxon>
        <taxon>Imitervirales</taxon>
        <taxon>Mimiviridae</taxon>
        <taxon>Megamimivirinae</taxon>
        <taxon>Moumouvirus</taxon>
    </lineage>
</organism>
<evidence type="ECO:0000313" key="2">
    <source>
        <dbReference type="Proteomes" id="UP000201640"/>
    </source>
</evidence>
<dbReference type="Gene3D" id="3.30.420.10">
    <property type="entry name" value="Ribonuclease H-like superfamily/Ribonuclease H"/>
    <property type="match status" value="1"/>
</dbReference>
<dbReference type="InterPro" id="IPR036397">
    <property type="entry name" value="RNaseH_sf"/>
</dbReference>
<keyword evidence="2" id="KW-1185">Reference proteome</keyword>
<dbReference type="RefSeq" id="YP_007354335.1">
    <property type="nucleotide sequence ID" value="NC_020104.1"/>
</dbReference>
<name>L7RBL4_9VIRU</name>
<sequence length="143" mass="16772">MRIISWDVGVIHLAYCVLEYTYDNLKNIVTVNILDWDEINLIEDERINISCCGKMKNGNCCNKKATYHLNINDNTYGYCKTHLLQYNEIWSHKDTEKLFKKIDTSNKCNFIKNTGNCCDKKSAYIFKNKMEKNIFAQLILNPN</sequence>
<accession>L7RBL4</accession>
<dbReference type="GeneID" id="14445450"/>
<proteinExistence type="predicted"/>